<dbReference type="AlphaFoldDB" id="K7A2Y2"/>
<keyword evidence="1" id="KW-0812">Transmembrane</keyword>
<gene>
    <name evidence="2" type="ORF">GPLA_4389</name>
</gene>
<dbReference type="Proteomes" id="UP000006322">
    <property type="component" value="Unassembled WGS sequence"/>
</dbReference>
<accession>K7A2Y2</accession>
<evidence type="ECO:0000313" key="3">
    <source>
        <dbReference type="Proteomes" id="UP000006322"/>
    </source>
</evidence>
<keyword evidence="1" id="KW-0472">Membrane</keyword>
<organism evidence="2 3">
    <name type="scientific">Paraglaciecola polaris LMG 21857</name>
    <dbReference type="NCBI Taxonomy" id="1129793"/>
    <lineage>
        <taxon>Bacteria</taxon>
        <taxon>Pseudomonadati</taxon>
        <taxon>Pseudomonadota</taxon>
        <taxon>Gammaproteobacteria</taxon>
        <taxon>Alteromonadales</taxon>
        <taxon>Alteromonadaceae</taxon>
        <taxon>Paraglaciecola</taxon>
    </lineage>
</organism>
<reference evidence="3" key="1">
    <citation type="journal article" date="2014" name="Environ. Microbiol.">
        <title>Comparative genomics of the marine bacterial genus Glaciecola reveals the high degree of genomic diversity and genomic characteristic for cold adaptation.</title>
        <authorList>
            <person name="Qin Q.L."/>
            <person name="Xie B.B."/>
            <person name="Yu Y."/>
            <person name="Shu Y.L."/>
            <person name="Rong J.C."/>
            <person name="Zhang Y.J."/>
            <person name="Zhao D.L."/>
            <person name="Chen X.L."/>
            <person name="Zhang X.Y."/>
            <person name="Chen B."/>
            <person name="Zhou B.C."/>
            <person name="Zhang Y.Z."/>
        </authorList>
    </citation>
    <scope>NUCLEOTIDE SEQUENCE [LARGE SCALE GENOMIC DNA]</scope>
    <source>
        <strain evidence="3">LMG 21857</strain>
    </source>
</reference>
<feature type="transmembrane region" description="Helical" evidence="1">
    <location>
        <begin position="20"/>
        <end position="36"/>
    </location>
</feature>
<comment type="caution">
    <text evidence="2">The sequence shown here is derived from an EMBL/GenBank/DDBJ whole genome shotgun (WGS) entry which is preliminary data.</text>
</comment>
<proteinExistence type="predicted"/>
<evidence type="ECO:0000256" key="1">
    <source>
        <dbReference type="SAM" id="Phobius"/>
    </source>
</evidence>
<name>K7A2Y2_9ALTE</name>
<keyword evidence="3" id="KW-1185">Reference proteome</keyword>
<protein>
    <submittedName>
        <fullName evidence="2">Uncharacterized protein</fullName>
    </submittedName>
</protein>
<evidence type="ECO:0000313" key="2">
    <source>
        <dbReference type="EMBL" id="GAC35268.1"/>
    </source>
</evidence>
<dbReference type="EMBL" id="BAER01000127">
    <property type="protein sequence ID" value="GAC35268.1"/>
    <property type="molecule type" value="Genomic_DNA"/>
</dbReference>
<keyword evidence="1" id="KW-1133">Transmembrane helix</keyword>
<sequence>MPNMIKASTKGAIYWVKKDSVIIFIIHFIGSALSVYF</sequence>